<dbReference type="InterPro" id="IPR002104">
    <property type="entry name" value="Integrase_catalytic"/>
</dbReference>
<dbReference type="InterPro" id="IPR013762">
    <property type="entry name" value="Integrase-like_cat_sf"/>
</dbReference>
<comment type="similarity">
    <text evidence="1">Belongs to the 'phage' integrase family.</text>
</comment>
<sequence length="484" mass="54249">MAGYIEDRWLNKLKDATTGRRERTERWGKGKRYKVSGIPGVRGRSFEVLEDAKTWLAQAQTDARRAEFVDPRRGDMTLSEYVRTQFLPGRTDKLTTYTTMESKVRNHILGLPIGSLSLRRIDAAALRMWKAELLTRVDVATAEVIWTHLSTIFQAAVDDTRLLRNPCRVHASVRPPKTKEKKVRAWSRQIVDAVRTGVQPRYRIAVDLGVGAGLRQGEVLGLAEEDIDFDRMVIHVRRQLRATNSGAFYFCLPKGDKTRTVQLTPNLAARLRDHIAAFPPKVVELPWDNPEAPTTDLEARQRAPIAVPLLLTTTYGNRIYYRTFNDRTWKPALLGAGLIEKIAPADAKEAARQKRLHRSRWTPSRELGFHCLRHTFASVQLEAGESIVTVSQWLGHSTPTITLERYAHFMPGAGARGMAAMDAWFEAPTTPPPLLLSKFSPAGFSLSASTAALQLKAMQGSKADMKVKYKETSRGGLAVNVIEC</sequence>
<evidence type="ECO:0000256" key="2">
    <source>
        <dbReference type="ARBA" id="ARBA00023125"/>
    </source>
</evidence>
<dbReference type="InterPro" id="IPR011010">
    <property type="entry name" value="DNA_brk_join_enz"/>
</dbReference>
<feature type="domain" description="Tyr recombinase" evidence="4">
    <location>
        <begin position="174"/>
        <end position="422"/>
    </location>
</feature>
<evidence type="ECO:0000256" key="1">
    <source>
        <dbReference type="ARBA" id="ARBA00008857"/>
    </source>
</evidence>
<gene>
    <name evidence="5" type="ORF">F4556_002395</name>
</gene>
<evidence type="ECO:0000259" key="4">
    <source>
        <dbReference type="PROSITE" id="PS51898"/>
    </source>
</evidence>
<comment type="caution">
    <text evidence="5">The sequence shown here is derived from an EMBL/GenBank/DDBJ whole genome shotgun (WGS) entry which is preliminary data.</text>
</comment>
<proteinExistence type="inferred from homology"/>
<dbReference type="GO" id="GO:0006310">
    <property type="term" value="P:DNA recombination"/>
    <property type="evidence" value="ECO:0007669"/>
    <property type="project" value="UniProtKB-KW"/>
</dbReference>
<dbReference type="CDD" id="cd01189">
    <property type="entry name" value="INT_ICEBs1_C_like"/>
    <property type="match status" value="1"/>
</dbReference>
<keyword evidence="6" id="KW-1185">Reference proteome</keyword>
<evidence type="ECO:0000313" key="6">
    <source>
        <dbReference type="Proteomes" id="UP000573327"/>
    </source>
</evidence>
<dbReference type="SUPFAM" id="SSF56349">
    <property type="entry name" value="DNA breaking-rejoining enzymes"/>
    <property type="match status" value="1"/>
</dbReference>
<protein>
    <submittedName>
        <fullName evidence="5">Integrase</fullName>
    </submittedName>
</protein>
<dbReference type="Pfam" id="PF00589">
    <property type="entry name" value="Phage_integrase"/>
    <property type="match status" value="1"/>
</dbReference>
<dbReference type="InterPro" id="IPR010998">
    <property type="entry name" value="Integrase_recombinase_N"/>
</dbReference>
<name>A0A7W7WHL7_9ACTN</name>
<organism evidence="5 6">
    <name type="scientific">Kitasatospora gansuensis</name>
    <dbReference type="NCBI Taxonomy" id="258050"/>
    <lineage>
        <taxon>Bacteria</taxon>
        <taxon>Bacillati</taxon>
        <taxon>Actinomycetota</taxon>
        <taxon>Actinomycetes</taxon>
        <taxon>Kitasatosporales</taxon>
        <taxon>Streptomycetaceae</taxon>
        <taxon>Kitasatospora</taxon>
    </lineage>
</organism>
<dbReference type="Proteomes" id="UP000573327">
    <property type="component" value="Unassembled WGS sequence"/>
</dbReference>
<dbReference type="GO" id="GO:0015074">
    <property type="term" value="P:DNA integration"/>
    <property type="evidence" value="ECO:0007669"/>
    <property type="project" value="InterPro"/>
</dbReference>
<dbReference type="RefSeq" id="WP_184914146.1">
    <property type="nucleotide sequence ID" value="NZ_JACHJR010000001.1"/>
</dbReference>
<reference evidence="5 6" key="1">
    <citation type="submission" date="2020-08" db="EMBL/GenBank/DDBJ databases">
        <title>Sequencing the genomes of 1000 actinobacteria strains.</title>
        <authorList>
            <person name="Klenk H.-P."/>
        </authorList>
    </citation>
    <scope>NUCLEOTIDE SEQUENCE [LARGE SCALE GENOMIC DNA]</scope>
    <source>
        <strain evidence="5 6">DSM 44786</strain>
    </source>
</reference>
<dbReference type="PANTHER" id="PTHR30349">
    <property type="entry name" value="PHAGE INTEGRASE-RELATED"/>
    <property type="match status" value="1"/>
</dbReference>
<evidence type="ECO:0000313" key="5">
    <source>
        <dbReference type="EMBL" id="MBB4946860.1"/>
    </source>
</evidence>
<accession>A0A7W7WHL7</accession>
<evidence type="ECO:0000256" key="3">
    <source>
        <dbReference type="ARBA" id="ARBA00023172"/>
    </source>
</evidence>
<dbReference type="PANTHER" id="PTHR30349:SF64">
    <property type="entry name" value="PROPHAGE INTEGRASE INTD-RELATED"/>
    <property type="match status" value="1"/>
</dbReference>
<dbReference type="AlphaFoldDB" id="A0A7W7WHL7"/>
<dbReference type="Gene3D" id="1.10.443.10">
    <property type="entry name" value="Intergrase catalytic core"/>
    <property type="match status" value="1"/>
</dbReference>
<keyword evidence="2" id="KW-0238">DNA-binding</keyword>
<dbReference type="PROSITE" id="PS51898">
    <property type="entry name" value="TYR_RECOMBINASE"/>
    <property type="match status" value="1"/>
</dbReference>
<dbReference type="GO" id="GO:0003677">
    <property type="term" value="F:DNA binding"/>
    <property type="evidence" value="ECO:0007669"/>
    <property type="project" value="UniProtKB-KW"/>
</dbReference>
<dbReference type="InterPro" id="IPR050090">
    <property type="entry name" value="Tyrosine_recombinase_XerCD"/>
</dbReference>
<dbReference type="Gene3D" id="1.10.150.130">
    <property type="match status" value="1"/>
</dbReference>
<dbReference type="EMBL" id="JACHJR010000001">
    <property type="protein sequence ID" value="MBB4946860.1"/>
    <property type="molecule type" value="Genomic_DNA"/>
</dbReference>
<keyword evidence="3" id="KW-0233">DNA recombination</keyword>